<evidence type="ECO:0000256" key="1">
    <source>
        <dbReference type="ARBA" id="ARBA00022737"/>
    </source>
</evidence>
<evidence type="ECO:0000313" key="6">
    <source>
        <dbReference type="Proteomes" id="UP000298416"/>
    </source>
</evidence>
<feature type="compositionally biased region" description="Basic and acidic residues" evidence="3">
    <location>
        <begin position="380"/>
        <end position="394"/>
    </location>
</feature>
<gene>
    <name evidence="5" type="ORF">SASPL_136536</name>
</gene>
<dbReference type="Gene3D" id="3.40.30.10">
    <property type="entry name" value="Glutaredoxin"/>
    <property type="match status" value="2"/>
</dbReference>
<reference evidence="5" key="1">
    <citation type="submission" date="2018-01" db="EMBL/GenBank/DDBJ databases">
        <authorList>
            <person name="Mao J.F."/>
        </authorList>
    </citation>
    <scope>NUCLEOTIDE SEQUENCE</scope>
    <source>
        <strain evidence="5">Huo1</strain>
        <tissue evidence="5">Leaf</tissue>
    </source>
</reference>
<dbReference type="InterPro" id="IPR036249">
    <property type="entry name" value="Thioredoxin-like_sf"/>
</dbReference>
<feature type="domain" description="Thioredoxin" evidence="4">
    <location>
        <begin position="626"/>
        <end position="751"/>
    </location>
</feature>
<dbReference type="Pfam" id="PF00085">
    <property type="entry name" value="Thioredoxin"/>
    <property type="match status" value="1"/>
</dbReference>
<dbReference type="GO" id="GO:0030544">
    <property type="term" value="F:Hsp70 protein binding"/>
    <property type="evidence" value="ECO:0007669"/>
    <property type="project" value="TreeGrafter"/>
</dbReference>
<dbReference type="Proteomes" id="UP000298416">
    <property type="component" value="Unassembled WGS sequence"/>
</dbReference>
<dbReference type="GO" id="GO:0000118">
    <property type="term" value="C:histone deacetylase complex"/>
    <property type="evidence" value="ECO:0007669"/>
    <property type="project" value="TreeGrafter"/>
</dbReference>
<keyword evidence="6" id="KW-1185">Reference proteome</keyword>
<evidence type="ECO:0000256" key="2">
    <source>
        <dbReference type="ARBA" id="ARBA00022803"/>
    </source>
</evidence>
<evidence type="ECO:0000313" key="5">
    <source>
        <dbReference type="EMBL" id="KAG6404290.1"/>
    </source>
</evidence>
<reference evidence="5" key="2">
    <citation type="submission" date="2020-08" db="EMBL/GenBank/DDBJ databases">
        <title>Plant Genome Project.</title>
        <authorList>
            <person name="Zhang R.-G."/>
        </authorList>
    </citation>
    <scope>NUCLEOTIDE SEQUENCE</scope>
    <source>
        <strain evidence="5">Huo1</strain>
        <tissue evidence="5">Leaf</tissue>
    </source>
</reference>
<proteinExistence type="predicted"/>
<dbReference type="AlphaFoldDB" id="A0A8X8X032"/>
<dbReference type="Gene3D" id="1.25.40.10">
    <property type="entry name" value="Tetratricopeptide repeat domain"/>
    <property type="match status" value="2"/>
</dbReference>
<name>A0A8X8X032_SALSN</name>
<protein>
    <recommendedName>
        <fullName evidence="4">Thioredoxin domain-containing protein</fullName>
    </recommendedName>
</protein>
<dbReference type="InterPro" id="IPR011990">
    <property type="entry name" value="TPR-like_helical_dom_sf"/>
</dbReference>
<dbReference type="PANTHER" id="PTHR45883">
    <property type="entry name" value="HSC70-INTERACTING PROTEIN"/>
    <property type="match status" value="1"/>
</dbReference>
<evidence type="ECO:0000256" key="3">
    <source>
        <dbReference type="SAM" id="MobiDB-lite"/>
    </source>
</evidence>
<dbReference type="PANTHER" id="PTHR45883:SF7">
    <property type="entry name" value="TPR REPEAT-CONTAINING THIOREDOXIN TDX"/>
    <property type="match status" value="1"/>
</dbReference>
<dbReference type="GO" id="GO:0006950">
    <property type="term" value="P:response to stress"/>
    <property type="evidence" value="ECO:0007669"/>
    <property type="project" value="UniProtKB-ARBA"/>
</dbReference>
<dbReference type="SUPFAM" id="SSF52833">
    <property type="entry name" value="Thioredoxin-like"/>
    <property type="match status" value="2"/>
</dbReference>
<keyword evidence="1" id="KW-0677">Repeat</keyword>
<sequence>MPRPRVKLNVPSKGLAARTYLRQVIANRASATTASRFCLVLMKGKMLRSKHLKTVESNKDKAHSLEMEIVESDVELDDADVVEPDYDPPLQMGDPSVEVSEDDREKMPWCKDEGQVILVESAKDLTIKLNAAKTSSVAIVYFTATCSRVADRKHPEFLLVDEELQMRMISLDKMILDTLLRSSSKLNVAAKMSRLAIVYFTATWRARMGAPSVEVSENGRSSELCESCPVRLTIANKASAAAASRRFPSANSNGHRCSILGKFIVLLGWVRLRTKRMRWRWKLSSLMLNLDDRIRLRKLGNLDKAISLLTEAIVLNPKSAMLYASRGYKARGMAKGMLGLWEDAARNLHMASKFDFDGEATVMLSYAVGLDLGSNDGDDHEDKKPFASRKRDAPTEDISNDDIAESGDNQEAAQLSKAKAMEAIAEAASVLKDGEIILIHSGSELDEKLDAASKASRLSVLYFTATWCGPCRYIGHVFTSLADDSDVVEPDYDPPLQMGDPSVEVSEADREGALVQKAMVMEAAFLEGNLDKTISLLTEAAVLNPKSAMLYACRASMFVKLKKPNAAIRDADAINDELGKGYKARGMAKGMLGLWEDAARDLHMASKFDFDGEATVMLKFWHHEIDLLVQEAENESASLLKDGQVIRVASAKDLKMKLDAAAKMFRLAIVYFTATWCGPCVHIGPIFTNLASKYPKVVFLKLDIDEARDAAAEWRIQSIPSFYLWKDGRVVDEELQMRMSLIEKMILEHTA</sequence>
<organism evidence="5">
    <name type="scientific">Salvia splendens</name>
    <name type="common">Scarlet sage</name>
    <dbReference type="NCBI Taxonomy" id="180675"/>
    <lineage>
        <taxon>Eukaryota</taxon>
        <taxon>Viridiplantae</taxon>
        <taxon>Streptophyta</taxon>
        <taxon>Embryophyta</taxon>
        <taxon>Tracheophyta</taxon>
        <taxon>Spermatophyta</taxon>
        <taxon>Magnoliopsida</taxon>
        <taxon>eudicotyledons</taxon>
        <taxon>Gunneridae</taxon>
        <taxon>Pentapetalae</taxon>
        <taxon>asterids</taxon>
        <taxon>lamiids</taxon>
        <taxon>Lamiales</taxon>
        <taxon>Lamiaceae</taxon>
        <taxon>Nepetoideae</taxon>
        <taxon>Mentheae</taxon>
        <taxon>Salviinae</taxon>
        <taxon>Salvia</taxon>
        <taxon>Salvia subgen. Calosphace</taxon>
        <taxon>core Calosphace</taxon>
    </lineage>
</organism>
<dbReference type="InterPro" id="IPR013766">
    <property type="entry name" value="Thioredoxin_domain"/>
</dbReference>
<dbReference type="SUPFAM" id="SSF48452">
    <property type="entry name" value="TPR-like"/>
    <property type="match status" value="2"/>
</dbReference>
<accession>A0A8X8X032</accession>
<feature type="region of interest" description="Disordered" evidence="3">
    <location>
        <begin position="85"/>
        <end position="105"/>
    </location>
</feature>
<dbReference type="CDD" id="cd02947">
    <property type="entry name" value="TRX_family"/>
    <property type="match status" value="2"/>
</dbReference>
<feature type="region of interest" description="Disordered" evidence="3">
    <location>
        <begin position="376"/>
        <end position="404"/>
    </location>
</feature>
<dbReference type="PROSITE" id="PS51352">
    <property type="entry name" value="THIOREDOXIN_2"/>
    <property type="match status" value="1"/>
</dbReference>
<evidence type="ECO:0000259" key="4">
    <source>
        <dbReference type="PROSITE" id="PS51352"/>
    </source>
</evidence>
<keyword evidence="2" id="KW-0802">TPR repeat</keyword>
<comment type="caution">
    <text evidence="5">The sequence shown here is derived from an EMBL/GenBank/DDBJ whole genome shotgun (WGS) entry which is preliminary data.</text>
</comment>
<dbReference type="InterPro" id="IPR017937">
    <property type="entry name" value="Thioredoxin_CS"/>
</dbReference>
<dbReference type="PROSITE" id="PS00194">
    <property type="entry name" value="THIOREDOXIN_1"/>
    <property type="match status" value="2"/>
</dbReference>
<dbReference type="EMBL" id="PNBA02000013">
    <property type="protein sequence ID" value="KAG6404290.1"/>
    <property type="molecule type" value="Genomic_DNA"/>
</dbReference>